<protein>
    <submittedName>
        <fullName evidence="1">Uncharacterized protein</fullName>
    </submittedName>
</protein>
<dbReference type="ExpressionAtlas" id="A4PU37">
    <property type="expression patterns" value="differential"/>
</dbReference>
<dbReference type="EMBL" id="AC144563">
    <property type="protein sequence ID" value="ABO80937.1"/>
    <property type="molecule type" value="Genomic_DNA"/>
</dbReference>
<proteinExistence type="predicted"/>
<accession>A4PU37</accession>
<sequence>MTRDSSSNSVTFSHLKSYTFVQCVRQTELIRELLMEKKADDDVSSNKETLWNDSFSDSHSHSHSHFDEEAPLMYSSRISHLGRKPA</sequence>
<dbReference type="AlphaFoldDB" id="A4PU37"/>
<organism evidence="1">
    <name type="scientific">Medicago truncatula</name>
    <name type="common">Barrel medic</name>
    <name type="synonym">Medicago tribuloides</name>
    <dbReference type="NCBI Taxonomy" id="3880"/>
    <lineage>
        <taxon>Eukaryota</taxon>
        <taxon>Viridiplantae</taxon>
        <taxon>Streptophyta</taxon>
        <taxon>Embryophyta</taxon>
        <taxon>Tracheophyta</taxon>
        <taxon>Spermatophyta</taxon>
        <taxon>Magnoliopsida</taxon>
        <taxon>eudicotyledons</taxon>
        <taxon>Gunneridae</taxon>
        <taxon>Pentapetalae</taxon>
        <taxon>rosids</taxon>
        <taxon>fabids</taxon>
        <taxon>Fabales</taxon>
        <taxon>Fabaceae</taxon>
        <taxon>Papilionoideae</taxon>
        <taxon>50 kb inversion clade</taxon>
        <taxon>NPAAA clade</taxon>
        <taxon>Hologalegina</taxon>
        <taxon>IRL clade</taxon>
        <taxon>Trifolieae</taxon>
        <taxon>Medicago</taxon>
    </lineage>
</organism>
<reference evidence="1" key="2">
    <citation type="submission" date="2007-04" db="EMBL/GenBank/DDBJ databases">
        <authorList>
            <consortium name="The International Medicago Genome Annotation Group"/>
        </authorList>
    </citation>
    <scope>NUCLEOTIDE SEQUENCE</scope>
</reference>
<gene>
    <name evidence="1" type="ORF">MtrDRAFT_AC144563g43v2</name>
</gene>
<reference evidence="1" key="1">
    <citation type="submission" date="2006-10" db="EMBL/GenBank/DDBJ databases">
        <authorList>
            <person name="Shaull S."/>
            <person name="Lin S."/>
            <person name="Dixon R."/>
            <person name="May G."/>
            <person name="Sumner L."/>
            <person name="Gonzales B."/>
            <person name="Cook D."/>
            <person name="Kim D."/>
            <person name="Roe B.A."/>
        </authorList>
    </citation>
    <scope>NUCLEOTIDE SEQUENCE</scope>
</reference>
<evidence type="ECO:0000313" key="1">
    <source>
        <dbReference type="EMBL" id="ABO80937.1"/>
    </source>
</evidence>
<name>A4PU37_MEDTR</name>